<dbReference type="InterPro" id="IPR000608">
    <property type="entry name" value="UBC"/>
</dbReference>
<keyword evidence="3" id="KW-0812">Transmembrane</keyword>
<keyword evidence="1" id="KW-0833">Ubl conjugation pathway</keyword>
<evidence type="ECO:0000313" key="6">
    <source>
        <dbReference type="Proteomes" id="UP001648503"/>
    </source>
</evidence>
<name>A0ABQ8F4I8_9FUNG</name>
<comment type="caution">
    <text evidence="5">The sequence shown here is derived from an EMBL/GenBank/DDBJ whole genome shotgun (WGS) entry which is preliminary data.</text>
</comment>
<dbReference type="InterPro" id="IPR050113">
    <property type="entry name" value="Ub_conjugating_enzyme"/>
</dbReference>
<protein>
    <recommendedName>
        <fullName evidence="4">UBC core domain-containing protein</fullName>
    </recommendedName>
</protein>
<dbReference type="EMBL" id="JAFCIX010000433">
    <property type="protein sequence ID" value="KAH6590358.1"/>
    <property type="molecule type" value="Genomic_DNA"/>
</dbReference>
<reference evidence="5 6" key="1">
    <citation type="submission" date="2021-02" db="EMBL/GenBank/DDBJ databases">
        <title>Variation within the Batrachochytrium salamandrivorans European outbreak.</title>
        <authorList>
            <person name="Kelly M."/>
            <person name="Pasmans F."/>
            <person name="Shea T.P."/>
            <person name="Munoz J.F."/>
            <person name="Carranza S."/>
            <person name="Cuomo C.A."/>
            <person name="Martel A."/>
        </authorList>
    </citation>
    <scope>NUCLEOTIDE SEQUENCE [LARGE SCALE GENOMIC DNA]</scope>
    <source>
        <strain evidence="5 6">AMFP18/2</strain>
    </source>
</reference>
<feature type="compositionally biased region" description="Low complexity" evidence="2">
    <location>
        <begin position="237"/>
        <end position="254"/>
    </location>
</feature>
<sequence>MATRGAFKRLTKEAMLLQASPTPFIIAKPLDTNILEWHYVLTGPPGSHFEGGTHLAWLLFYYGPDLMSAGLRHYFIDIICWIFVVGQYHGKLNFPSDYPYKPPSIKMMTPNGRFQTDFRLCLTMSDYHPGSWNPAWSVSTILTGLLSFMLEEHTTTGSISTTSMEKRSLAGKSKKWNLSSPKFREVFPEICKEMEQSMEMAAKATAAGVGSTSSKSSGSATSVRLSAPACQLAQRRNVSGTTSNGGSTATVVGSDTEPAVPKQATSPWPIRSHAVMAIVACLALYLLTIKIFSRSH</sequence>
<organism evidence="5 6">
    <name type="scientific">Batrachochytrium salamandrivorans</name>
    <dbReference type="NCBI Taxonomy" id="1357716"/>
    <lineage>
        <taxon>Eukaryota</taxon>
        <taxon>Fungi</taxon>
        <taxon>Fungi incertae sedis</taxon>
        <taxon>Chytridiomycota</taxon>
        <taxon>Chytridiomycota incertae sedis</taxon>
        <taxon>Chytridiomycetes</taxon>
        <taxon>Rhizophydiales</taxon>
        <taxon>Rhizophydiales incertae sedis</taxon>
        <taxon>Batrachochytrium</taxon>
    </lineage>
</organism>
<keyword evidence="3" id="KW-1133">Transmembrane helix</keyword>
<feature type="domain" description="UBC core" evidence="4">
    <location>
        <begin position="5"/>
        <end position="196"/>
    </location>
</feature>
<dbReference type="PANTHER" id="PTHR24067">
    <property type="entry name" value="UBIQUITIN-CONJUGATING ENZYME E2"/>
    <property type="match status" value="1"/>
</dbReference>
<dbReference type="PROSITE" id="PS50127">
    <property type="entry name" value="UBC_2"/>
    <property type="match status" value="1"/>
</dbReference>
<keyword evidence="6" id="KW-1185">Reference proteome</keyword>
<dbReference type="SMART" id="SM00212">
    <property type="entry name" value="UBCc"/>
    <property type="match status" value="1"/>
</dbReference>
<evidence type="ECO:0000256" key="3">
    <source>
        <dbReference type="SAM" id="Phobius"/>
    </source>
</evidence>
<evidence type="ECO:0000313" key="5">
    <source>
        <dbReference type="EMBL" id="KAH6590358.1"/>
    </source>
</evidence>
<evidence type="ECO:0000259" key="4">
    <source>
        <dbReference type="PROSITE" id="PS50127"/>
    </source>
</evidence>
<evidence type="ECO:0000256" key="2">
    <source>
        <dbReference type="SAM" id="MobiDB-lite"/>
    </source>
</evidence>
<feature type="region of interest" description="Disordered" evidence="2">
    <location>
        <begin position="236"/>
        <end position="265"/>
    </location>
</feature>
<accession>A0ABQ8F4I8</accession>
<dbReference type="InterPro" id="IPR016135">
    <property type="entry name" value="UBQ-conjugating_enzyme/RWD"/>
</dbReference>
<keyword evidence="3" id="KW-0472">Membrane</keyword>
<dbReference type="Pfam" id="PF00179">
    <property type="entry name" value="UQ_con"/>
    <property type="match status" value="1"/>
</dbReference>
<evidence type="ECO:0000256" key="1">
    <source>
        <dbReference type="ARBA" id="ARBA00022786"/>
    </source>
</evidence>
<dbReference type="CDD" id="cd23799">
    <property type="entry name" value="UBCc_UBE2J"/>
    <property type="match status" value="1"/>
</dbReference>
<gene>
    <name evidence="5" type="ORF">BASA50_009333</name>
</gene>
<proteinExistence type="predicted"/>
<dbReference type="Proteomes" id="UP001648503">
    <property type="component" value="Unassembled WGS sequence"/>
</dbReference>
<feature type="transmembrane region" description="Helical" evidence="3">
    <location>
        <begin position="274"/>
        <end position="292"/>
    </location>
</feature>
<dbReference type="SUPFAM" id="SSF54495">
    <property type="entry name" value="UBC-like"/>
    <property type="match status" value="1"/>
</dbReference>
<dbReference type="Gene3D" id="3.10.110.10">
    <property type="entry name" value="Ubiquitin Conjugating Enzyme"/>
    <property type="match status" value="1"/>
</dbReference>